<evidence type="ECO:0000256" key="6">
    <source>
        <dbReference type="ARBA" id="ARBA00022679"/>
    </source>
</evidence>
<comment type="similarity">
    <text evidence="3">Belongs to the polyprenol kinase family.</text>
</comment>
<evidence type="ECO:0000256" key="5">
    <source>
        <dbReference type="ARBA" id="ARBA00022640"/>
    </source>
</evidence>
<feature type="domain" description="MYND-type" evidence="19">
    <location>
        <begin position="178"/>
        <end position="229"/>
    </location>
</feature>
<dbReference type="SUPFAM" id="SSF144232">
    <property type="entry name" value="HIT/MYND zinc finger-like"/>
    <property type="match status" value="1"/>
</dbReference>
<dbReference type="GO" id="GO:0016020">
    <property type="term" value="C:membrane"/>
    <property type="evidence" value="ECO:0007669"/>
    <property type="project" value="UniProtKB-SubCell"/>
</dbReference>
<dbReference type="PANTHER" id="PTHR32523">
    <property type="entry name" value="PHYTOL KINASE 1, CHLOROPLASTIC"/>
    <property type="match status" value="1"/>
</dbReference>
<evidence type="ECO:0000313" key="20">
    <source>
        <dbReference type="EMBL" id="ORY29252.1"/>
    </source>
</evidence>
<keyword evidence="9 18" id="KW-0863">Zinc-finger</keyword>
<keyword evidence="11" id="KW-0862">Zinc</keyword>
<accession>A0A1Y2B343</accession>
<evidence type="ECO:0000256" key="4">
    <source>
        <dbReference type="ARBA" id="ARBA00022528"/>
    </source>
</evidence>
<dbReference type="InterPro" id="IPR002893">
    <property type="entry name" value="Znf_MYND"/>
</dbReference>
<evidence type="ECO:0000256" key="12">
    <source>
        <dbReference type="ARBA" id="ARBA00022946"/>
    </source>
</evidence>
<evidence type="ECO:0000259" key="19">
    <source>
        <dbReference type="PROSITE" id="PS50865"/>
    </source>
</evidence>
<protein>
    <recommendedName>
        <fullName evidence="16">phytol kinase</fullName>
        <ecNumber evidence="16">2.7.1.182</ecNumber>
    </recommendedName>
</protein>
<dbReference type="EMBL" id="MCGO01000089">
    <property type="protein sequence ID" value="ORY29252.1"/>
    <property type="molecule type" value="Genomic_DNA"/>
</dbReference>
<keyword evidence="6" id="KW-0808">Transferase</keyword>
<sequence>MLTDKSQARVVRDRRLELVTKSALGLNQEKEIAMHLLFDESPEPVLSSDTKAITAIANNQSEHTYIRALACALLTRLYSFQEKVVRANAWSETLASLLESLTPEQRKEKVWARVKYTPDGPVYGQVSVQQYINNVGSMIGHIMVPPPGEKEIMEARTPLDVNPHVMIHGAIPETFCRSLDCAATSTLSDAKFLNVPYAKLRKCEGCMAVYYCSRECQRQDWKEGHKRSCRPIQQLREGDLVRIHGLSNNSELNRRYRELGKYIDAKVLIKPENLKRVVTVEDKEAYYEAFSD</sequence>
<dbReference type="AlphaFoldDB" id="A0A1Y2B343"/>
<comment type="subcellular location">
    <subcellularLocation>
        <location evidence="1">Membrane</location>
        <topology evidence="1">Multi-pass membrane protein</topology>
    </subcellularLocation>
    <subcellularLocation>
        <location evidence="2">Plastid</location>
        <location evidence="2">Chloroplast</location>
    </subcellularLocation>
</comment>
<evidence type="ECO:0000256" key="2">
    <source>
        <dbReference type="ARBA" id="ARBA00004229"/>
    </source>
</evidence>
<name>A0A1Y2B343_9FUNG</name>
<evidence type="ECO:0000256" key="8">
    <source>
        <dbReference type="ARBA" id="ARBA00022723"/>
    </source>
</evidence>
<comment type="pathway">
    <text evidence="15">Cofactor biosynthesis; tocopherol biosynthesis.</text>
</comment>
<keyword evidence="12" id="KW-0809">Transit peptide</keyword>
<comment type="catalytic activity">
    <reaction evidence="17">
        <text>phytol + CTP = phytyl phosphate + CDP + H(+)</text>
        <dbReference type="Rhea" id="RHEA:38055"/>
        <dbReference type="ChEBI" id="CHEBI:15378"/>
        <dbReference type="ChEBI" id="CHEBI:17327"/>
        <dbReference type="ChEBI" id="CHEBI:37563"/>
        <dbReference type="ChEBI" id="CHEBI:58069"/>
        <dbReference type="ChEBI" id="CHEBI:75483"/>
        <dbReference type="EC" id="2.7.1.182"/>
    </reaction>
</comment>
<dbReference type="Pfam" id="PF01753">
    <property type="entry name" value="zf-MYND"/>
    <property type="match status" value="1"/>
</dbReference>
<evidence type="ECO:0000256" key="11">
    <source>
        <dbReference type="ARBA" id="ARBA00022833"/>
    </source>
</evidence>
<evidence type="ECO:0000313" key="21">
    <source>
        <dbReference type="Proteomes" id="UP000193642"/>
    </source>
</evidence>
<dbReference type="GO" id="GO:0010276">
    <property type="term" value="F:phytol kinase activity"/>
    <property type="evidence" value="ECO:0007669"/>
    <property type="project" value="UniProtKB-EC"/>
</dbReference>
<gene>
    <name evidence="20" type="ORF">BCR33DRAFT_724756</name>
</gene>
<proteinExistence type="inferred from homology"/>
<dbReference type="OrthoDB" id="9922773at2759"/>
<keyword evidence="8" id="KW-0479">Metal-binding</keyword>
<organism evidence="20 21">
    <name type="scientific">Rhizoclosmatium globosum</name>
    <dbReference type="NCBI Taxonomy" id="329046"/>
    <lineage>
        <taxon>Eukaryota</taxon>
        <taxon>Fungi</taxon>
        <taxon>Fungi incertae sedis</taxon>
        <taxon>Chytridiomycota</taxon>
        <taxon>Chytridiomycota incertae sedis</taxon>
        <taxon>Chytridiomycetes</taxon>
        <taxon>Chytridiales</taxon>
        <taxon>Chytriomycetaceae</taxon>
        <taxon>Rhizoclosmatium</taxon>
    </lineage>
</organism>
<dbReference type="PANTHER" id="PTHR32523:SF8">
    <property type="entry name" value="DOLICHOL KINASE"/>
    <property type="match status" value="1"/>
</dbReference>
<keyword evidence="10" id="KW-0418">Kinase</keyword>
<dbReference type="EC" id="2.7.1.182" evidence="16"/>
<keyword evidence="5" id="KW-0934">Plastid</keyword>
<keyword evidence="14" id="KW-0472">Membrane</keyword>
<evidence type="ECO:0000256" key="14">
    <source>
        <dbReference type="ARBA" id="ARBA00023136"/>
    </source>
</evidence>
<dbReference type="Proteomes" id="UP000193642">
    <property type="component" value="Unassembled WGS sequence"/>
</dbReference>
<evidence type="ECO:0000256" key="18">
    <source>
        <dbReference type="PROSITE-ProRule" id="PRU00134"/>
    </source>
</evidence>
<evidence type="ECO:0000256" key="1">
    <source>
        <dbReference type="ARBA" id="ARBA00004141"/>
    </source>
</evidence>
<dbReference type="GO" id="GO:0008270">
    <property type="term" value="F:zinc ion binding"/>
    <property type="evidence" value="ECO:0007669"/>
    <property type="project" value="UniProtKB-KW"/>
</dbReference>
<reference evidence="20 21" key="1">
    <citation type="submission" date="2016-07" db="EMBL/GenBank/DDBJ databases">
        <title>Pervasive Adenine N6-methylation of Active Genes in Fungi.</title>
        <authorList>
            <consortium name="DOE Joint Genome Institute"/>
            <person name="Mondo S.J."/>
            <person name="Dannebaum R.O."/>
            <person name="Kuo R.C."/>
            <person name="Labutti K."/>
            <person name="Haridas S."/>
            <person name="Kuo A."/>
            <person name="Salamov A."/>
            <person name="Ahrendt S.R."/>
            <person name="Lipzen A."/>
            <person name="Sullivan W."/>
            <person name="Andreopoulos W.B."/>
            <person name="Clum A."/>
            <person name="Lindquist E."/>
            <person name="Daum C."/>
            <person name="Ramamoorthy G.K."/>
            <person name="Gryganskyi A."/>
            <person name="Culley D."/>
            <person name="Magnuson J.K."/>
            <person name="James T.Y."/>
            <person name="O'Malley M.A."/>
            <person name="Stajich J.E."/>
            <person name="Spatafora J.W."/>
            <person name="Visel A."/>
            <person name="Grigoriev I.V."/>
        </authorList>
    </citation>
    <scope>NUCLEOTIDE SEQUENCE [LARGE SCALE GENOMIC DNA]</scope>
    <source>
        <strain evidence="20 21">JEL800</strain>
    </source>
</reference>
<evidence type="ECO:0000256" key="7">
    <source>
        <dbReference type="ARBA" id="ARBA00022692"/>
    </source>
</evidence>
<evidence type="ECO:0000256" key="13">
    <source>
        <dbReference type="ARBA" id="ARBA00022989"/>
    </source>
</evidence>
<dbReference type="InterPro" id="IPR039606">
    <property type="entry name" value="Phytol/farnesol_kinase"/>
</dbReference>
<dbReference type="Gene3D" id="6.10.140.2220">
    <property type="match status" value="1"/>
</dbReference>
<evidence type="ECO:0000256" key="17">
    <source>
        <dbReference type="ARBA" id="ARBA00048889"/>
    </source>
</evidence>
<keyword evidence="7" id="KW-0812">Transmembrane</keyword>
<keyword evidence="4" id="KW-0150">Chloroplast</keyword>
<comment type="caution">
    <text evidence="20">The sequence shown here is derived from an EMBL/GenBank/DDBJ whole genome shotgun (WGS) entry which is preliminary data.</text>
</comment>
<keyword evidence="13" id="KW-1133">Transmembrane helix</keyword>
<evidence type="ECO:0000256" key="3">
    <source>
        <dbReference type="ARBA" id="ARBA00010794"/>
    </source>
</evidence>
<evidence type="ECO:0000256" key="10">
    <source>
        <dbReference type="ARBA" id="ARBA00022777"/>
    </source>
</evidence>
<evidence type="ECO:0000256" key="16">
    <source>
        <dbReference type="ARBA" id="ARBA00039024"/>
    </source>
</evidence>
<evidence type="ECO:0000256" key="9">
    <source>
        <dbReference type="ARBA" id="ARBA00022771"/>
    </source>
</evidence>
<evidence type="ECO:0000256" key="15">
    <source>
        <dbReference type="ARBA" id="ARBA00024015"/>
    </source>
</evidence>
<dbReference type="PROSITE" id="PS50865">
    <property type="entry name" value="ZF_MYND_2"/>
    <property type="match status" value="1"/>
</dbReference>
<keyword evidence="21" id="KW-1185">Reference proteome</keyword>